<sequence length="102" mass="11614">MWLDDGGRREATIMWHGVAFDHMEIDEAVPQVELGLVKDVSHDTGSPSPDVNCLNLISGRFSHTHRRNRRRSRQAQGKASDRHKFHPDREVVSVPSSSQMKK</sequence>
<evidence type="ECO:0000256" key="1">
    <source>
        <dbReference type="SAM" id="MobiDB-lite"/>
    </source>
</evidence>
<accession>A0A7S2DHT4</accession>
<feature type="compositionally biased region" description="Basic and acidic residues" evidence="1">
    <location>
        <begin position="79"/>
        <end position="91"/>
    </location>
</feature>
<protein>
    <submittedName>
        <fullName evidence="2">Uncharacterized protein</fullName>
    </submittedName>
</protein>
<feature type="non-terminal residue" evidence="2">
    <location>
        <position position="102"/>
    </location>
</feature>
<dbReference type="AlphaFoldDB" id="A0A7S2DHT4"/>
<dbReference type="EMBL" id="HBGS01043455">
    <property type="protein sequence ID" value="CAD9454616.1"/>
    <property type="molecule type" value="Transcribed_RNA"/>
</dbReference>
<organism evidence="2">
    <name type="scientific">Octactis speculum</name>
    <dbReference type="NCBI Taxonomy" id="3111310"/>
    <lineage>
        <taxon>Eukaryota</taxon>
        <taxon>Sar</taxon>
        <taxon>Stramenopiles</taxon>
        <taxon>Ochrophyta</taxon>
        <taxon>Dictyochophyceae</taxon>
        <taxon>Dictyochales</taxon>
        <taxon>Dictyochaceae</taxon>
        <taxon>Octactis</taxon>
    </lineage>
</organism>
<gene>
    <name evidence="2" type="ORF">DSPE1174_LOCUS22433</name>
</gene>
<proteinExistence type="predicted"/>
<reference evidence="2" key="1">
    <citation type="submission" date="2021-01" db="EMBL/GenBank/DDBJ databases">
        <authorList>
            <person name="Corre E."/>
            <person name="Pelletier E."/>
            <person name="Niang G."/>
            <person name="Scheremetjew M."/>
            <person name="Finn R."/>
            <person name="Kale V."/>
            <person name="Holt S."/>
            <person name="Cochrane G."/>
            <person name="Meng A."/>
            <person name="Brown T."/>
            <person name="Cohen L."/>
        </authorList>
    </citation>
    <scope>NUCLEOTIDE SEQUENCE</scope>
    <source>
        <strain evidence="2">CCMP1381</strain>
    </source>
</reference>
<feature type="region of interest" description="Disordered" evidence="1">
    <location>
        <begin position="62"/>
        <end position="102"/>
    </location>
</feature>
<evidence type="ECO:0000313" key="2">
    <source>
        <dbReference type="EMBL" id="CAD9454616.1"/>
    </source>
</evidence>
<feature type="compositionally biased region" description="Basic residues" evidence="1">
    <location>
        <begin position="62"/>
        <end position="73"/>
    </location>
</feature>
<name>A0A7S2DHT4_9STRA</name>